<dbReference type="Gene3D" id="3.30.700.10">
    <property type="entry name" value="Glycoprotein, Type 4 Pilin"/>
    <property type="match status" value="1"/>
</dbReference>
<dbReference type="InterPro" id="IPR012902">
    <property type="entry name" value="N_methyl_site"/>
</dbReference>
<dbReference type="EMBL" id="JBHUJC010000003">
    <property type="protein sequence ID" value="MFD2275342.1"/>
    <property type="molecule type" value="Genomic_DNA"/>
</dbReference>
<reference evidence="4" key="1">
    <citation type="journal article" date="2019" name="Int. J. Syst. Evol. Microbiol.">
        <title>The Global Catalogue of Microorganisms (GCM) 10K type strain sequencing project: providing services to taxonomists for standard genome sequencing and annotation.</title>
        <authorList>
            <consortium name="The Broad Institute Genomics Platform"/>
            <consortium name="The Broad Institute Genome Sequencing Center for Infectious Disease"/>
            <person name="Wu L."/>
            <person name="Ma J."/>
        </authorList>
    </citation>
    <scope>NUCLEOTIDE SEQUENCE [LARGE SCALE GENOMIC DNA]</scope>
    <source>
        <strain evidence="4">JCM 16545</strain>
    </source>
</reference>
<evidence type="ECO:0000256" key="2">
    <source>
        <dbReference type="SAM" id="Phobius"/>
    </source>
</evidence>
<evidence type="ECO:0000313" key="3">
    <source>
        <dbReference type="EMBL" id="MFD2275342.1"/>
    </source>
</evidence>
<evidence type="ECO:0000313" key="4">
    <source>
        <dbReference type="Proteomes" id="UP001597297"/>
    </source>
</evidence>
<feature type="transmembrane region" description="Helical" evidence="2">
    <location>
        <begin position="12"/>
        <end position="34"/>
    </location>
</feature>
<accession>A0ABW5DYE1</accession>
<comment type="caution">
    <text evidence="3">The sequence shown here is derived from an EMBL/GenBank/DDBJ whole genome shotgun (WGS) entry which is preliminary data.</text>
</comment>
<dbReference type="InterPro" id="IPR045584">
    <property type="entry name" value="Pilin-like"/>
</dbReference>
<dbReference type="SUPFAM" id="SSF54523">
    <property type="entry name" value="Pili subunits"/>
    <property type="match status" value="1"/>
</dbReference>
<dbReference type="Proteomes" id="UP001597297">
    <property type="component" value="Unassembled WGS sequence"/>
</dbReference>
<protein>
    <submittedName>
        <fullName evidence="3">Tfp pilus assembly protein FimT/FimU</fullName>
    </submittedName>
</protein>
<keyword evidence="2" id="KW-0812">Transmembrane</keyword>
<organism evidence="3 4">
    <name type="scientific">Rubritalea spongiae</name>
    <dbReference type="NCBI Taxonomy" id="430797"/>
    <lineage>
        <taxon>Bacteria</taxon>
        <taxon>Pseudomonadati</taxon>
        <taxon>Verrucomicrobiota</taxon>
        <taxon>Verrucomicrobiia</taxon>
        <taxon>Verrucomicrobiales</taxon>
        <taxon>Rubritaleaceae</taxon>
        <taxon>Rubritalea</taxon>
    </lineage>
</organism>
<keyword evidence="2" id="KW-1133">Transmembrane helix</keyword>
<proteinExistence type="predicted"/>
<gene>
    <name evidence="3" type="ORF">ACFSQZ_02570</name>
</gene>
<keyword evidence="4" id="KW-1185">Reference proteome</keyword>
<dbReference type="Pfam" id="PF07963">
    <property type="entry name" value="N_methyl"/>
    <property type="match status" value="1"/>
</dbReference>
<name>A0ABW5DYE1_9BACT</name>
<keyword evidence="2" id="KW-0472">Membrane</keyword>
<sequence length="232" mass="24865">MKIQIDKKQIIRGFTLVEMLVVLVIISVLIGLGASVMRNATTAQGVSTAVPIAEGVFNEARAIAKSRGLHTRVVIPSGAGKDNHEKNFRYLGIVEQDVDADGAPLYNGSTAVFKDRLSSRGKTLPGKTFFNENLSSPINEESYKIPGESSAVQCYYFEFNAEGYLVDTTTSGNGPAGSVVIQSGSMPPNATKPKELNSNSRDAGGFAIWKRGNTSVYRSVDQIPSLTGNPTF</sequence>
<feature type="region of interest" description="Disordered" evidence="1">
    <location>
        <begin position="176"/>
        <end position="203"/>
    </location>
</feature>
<dbReference type="NCBIfam" id="TIGR02532">
    <property type="entry name" value="IV_pilin_GFxxxE"/>
    <property type="match status" value="1"/>
</dbReference>
<dbReference type="RefSeq" id="WP_377095101.1">
    <property type="nucleotide sequence ID" value="NZ_JBHSJM010000001.1"/>
</dbReference>
<evidence type="ECO:0000256" key="1">
    <source>
        <dbReference type="SAM" id="MobiDB-lite"/>
    </source>
</evidence>